<name>A0A4R0L1E8_9ACTN</name>
<dbReference type="RefSeq" id="WP_131352307.1">
    <property type="nucleotide sequence ID" value="NZ_SJKB01000001.1"/>
</dbReference>
<accession>A0A4R0L1E8</accession>
<dbReference type="AlphaFoldDB" id="A0A4R0L1E8"/>
<dbReference type="InterPro" id="IPR024072">
    <property type="entry name" value="DHFR-like_dom_sf"/>
</dbReference>
<evidence type="ECO:0000259" key="1">
    <source>
        <dbReference type="Pfam" id="PF01872"/>
    </source>
</evidence>
<dbReference type="Proteomes" id="UP000291144">
    <property type="component" value="Unassembled WGS sequence"/>
</dbReference>
<dbReference type="GO" id="GO:0009231">
    <property type="term" value="P:riboflavin biosynthetic process"/>
    <property type="evidence" value="ECO:0007669"/>
    <property type="project" value="InterPro"/>
</dbReference>
<evidence type="ECO:0000313" key="3">
    <source>
        <dbReference type="Proteomes" id="UP000291144"/>
    </source>
</evidence>
<organism evidence="2 3">
    <name type="scientific">Kribbella pittospori</name>
    <dbReference type="NCBI Taxonomy" id="722689"/>
    <lineage>
        <taxon>Bacteria</taxon>
        <taxon>Bacillati</taxon>
        <taxon>Actinomycetota</taxon>
        <taxon>Actinomycetes</taxon>
        <taxon>Propionibacteriales</taxon>
        <taxon>Kribbellaceae</taxon>
        <taxon>Kribbella</taxon>
    </lineage>
</organism>
<dbReference type="GO" id="GO:0008703">
    <property type="term" value="F:5-amino-6-(5-phosphoribosylamino)uracil reductase activity"/>
    <property type="evidence" value="ECO:0007669"/>
    <property type="project" value="InterPro"/>
</dbReference>
<dbReference type="EMBL" id="SJKB01000001">
    <property type="protein sequence ID" value="TCC66427.1"/>
    <property type="molecule type" value="Genomic_DNA"/>
</dbReference>
<dbReference type="InterPro" id="IPR002734">
    <property type="entry name" value="RibDG_C"/>
</dbReference>
<keyword evidence="3" id="KW-1185">Reference proteome</keyword>
<dbReference type="OrthoDB" id="2313602at2"/>
<dbReference type="SUPFAM" id="SSF53597">
    <property type="entry name" value="Dihydrofolate reductase-like"/>
    <property type="match status" value="1"/>
</dbReference>
<sequence length="194" mass="21320">MAAIRVYMTMSLDGYVTGPQDSMDDPMGVGGFRLFNWLDRRNDPGVSGQVVEESMATKALIAGRRTYEHANHWNGDHHNGVPMFILTHNVPDGPPPGTARFVTDARECAAQAREAAGDGDVMVHGAGATQALLQAGEVDELEMHVVPVLLGQGRRLFDNLPPDHVELELMRQLTSGDEVDLPQQVTHLRYRVVR</sequence>
<comment type="caution">
    <text evidence="2">The sequence shown here is derived from an EMBL/GenBank/DDBJ whole genome shotgun (WGS) entry which is preliminary data.</text>
</comment>
<evidence type="ECO:0000313" key="2">
    <source>
        <dbReference type="EMBL" id="TCC66427.1"/>
    </source>
</evidence>
<dbReference type="Pfam" id="PF01872">
    <property type="entry name" value="RibD_C"/>
    <property type="match status" value="1"/>
</dbReference>
<dbReference type="Gene3D" id="3.40.430.10">
    <property type="entry name" value="Dihydrofolate Reductase, subunit A"/>
    <property type="match status" value="1"/>
</dbReference>
<proteinExistence type="predicted"/>
<reference evidence="2 3" key="1">
    <citation type="submission" date="2019-02" db="EMBL/GenBank/DDBJ databases">
        <title>Kribbella capetownensis sp. nov. and Kribbella speibonae sp. nov., isolated from soil.</title>
        <authorList>
            <person name="Curtis S.M."/>
            <person name="Norton I."/>
            <person name="Everest G.J."/>
            <person name="Meyers P.R."/>
        </authorList>
    </citation>
    <scope>NUCLEOTIDE SEQUENCE [LARGE SCALE GENOMIC DNA]</scope>
    <source>
        <strain evidence="2 3">NRRL B-24813</strain>
    </source>
</reference>
<gene>
    <name evidence="2" type="ORF">E0H73_05985</name>
</gene>
<protein>
    <submittedName>
        <fullName evidence="2">Dihydrofolate reductase</fullName>
    </submittedName>
</protein>
<feature type="domain" description="Bacterial bifunctional deaminase-reductase C-terminal" evidence="1">
    <location>
        <begin position="4"/>
        <end position="178"/>
    </location>
</feature>